<dbReference type="Proteomes" id="UP000252081">
    <property type="component" value="Unassembled WGS sequence"/>
</dbReference>
<gene>
    <name evidence="2" type="ORF">DRW42_21160</name>
</gene>
<evidence type="ECO:0000313" key="2">
    <source>
        <dbReference type="EMBL" id="RBQ03520.1"/>
    </source>
</evidence>
<evidence type="ECO:0000256" key="1">
    <source>
        <dbReference type="SAM" id="Phobius"/>
    </source>
</evidence>
<dbReference type="AlphaFoldDB" id="A0A366KPQ8"/>
<reference evidence="2 3" key="1">
    <citation type="submission" date="2018-07" db="EMBL/GenBank/DDBJ databases">
        <title>A draft genome of a endophytic bacteria, a new species of Pedobacter.</title>
        <authorList>
            <person name="Zhang Z.D."/>
            <person name="Chen Z.J."/>
        </authorList>
    </citation>
    <scope>NUCLEOTIDE SEQUENCE [LARGE SCALE GENOMIC DNA]</scope>
    <source>
        <strain evidence="2 3">RS10</strain>
    </source>
</reference>
<dbReference type="RefSeq" id="WP_113950834.1">
    <property type="nucleotide sequence ID" value="NZ_QNQU01000021.1"/>
</dbReference>
<keyword evidence="1" id="KW-0472">Membrane</keyword>
<keyword evidence="3" id="KW-1185">Reference proteome</keyword>
<accession>A0A366KPQ8</accession>
<keyword evidence="1" id="KW-1133">Transmembrane helix</keyword>
<sequence>MAKRRTKKTKQRGFKEILILLGMLFSGILFIIKIIFGRIGWLEVFAPVIIVFLILFLLSVLKTAVRKA</sequence>
<proteinExistence type="predicted"/>
<keyword evidence="1" id="KW-0812">Transmembrane</keyword>
<protein>
    <submittedName>
        <fullName evidence="2">Uncharacterized protein</fullName>
    </submittedName>
</protein>
<name>A0A366KPQ8_9SPHI</name>
<evidence type="ECO:0000313" key="3">
    <source>
        <dbReference type="Proteomes" id="UP000252081"/>
    </source>
</evidence>
<organism evidence="2 3">
    <name type="scientific">Pedobacter miscanthi</name>
    <dbReference type="NCBI Taxonomy" id="2259170"/>
    <lineage>
        <taxon>Bacteria</taxon>
        <taxon>Pseudomonadati</taxon>
        <taxon>Bacteroidota</taxon>
        <taxon>Sphingobacteriia</taxon>
        <taxon>Sphingobacteriales</taxon>
        <taxon>Sphingobacteriaceae</taxon>
        <taxon>Pedobacter</taxon>
    </lineage>
</organism>
<dbReference type="EMBL" id="QNQU01000021">
    <property type="protein sequence ID" value="RBQ03520.1"/>
    <property type="molecule type" value="Genomic_DNA"/>
</dbReference>
<feature type="transmembrane region" description="Helical" evidence="1">
    <location>
        <begin position="45"/>
        <end position="65"/>
    </location>
</feature>
<comment type="caution">
    <text evidence="2">The sequence shown here is derived from an EMBL/GenBank/DDBJ whole genome shotgun (WGS) entry which is preliminary data.</text>
</comment>
<feature type="transmembrane region" description="Helical" evidence="1">
    <location>
        <begin position="20"/>
        <end position="39"/>
    </location>
</feature>